<dbReference type="PANTHER" id="PTHR47481:SF28">
    <property type="entry name" value="RETROTRANSPOSON COPIA-LIKE N-TERMINAL DOMAIN-CONTAINING PROTEIN"/>
    <property type="match status" value="1"/>
</dbReference>
<dbReference type="EMBL" id="GBHO01001742">
    <property type="protein sequence ID" value="JAG41862.1"/>
    <property type="molecule type" value="Transcribed_RNA"/>
</dbReference>
<gene>
    <name evidence="1" type="primary">POLX_153</name>
    <name evidence="1" type="ORF">CM83_43334</name>
</gene>
<evidence type="ECO:0000313" key="1">
    <source>
        <dbReference type="EMBL" id="JAG41862.1"/>
    </source>
</evidence>
<dbReference type="InterPro" id="IPR036875">
    <property type="entry name" value="Znf_CCHC_sf"/>
</dbReference>
<protein>
    <submittedName>
        <fullName evidence="1">Retrovirus-related Pol polyprotein from transposon TNT 1-94</fullName>
    </submittedName>
</protein>
<dbReference type="SUPFAM" id="SSF57756">
    <property type="entry name" value="Retrovirus zinc finger-like domains"/>
    <property type="match status" value="1"/>
</dbReference>
<reference evidence="1" key="2">
    <citation type="submission" date="2014-07" db="EMBL/GenBank/DDBJ databases">
        <authorList>
            <person name="Hull J."/>
        </authorList>
    </citation>
    <scope>NUCLEOTIDE SEQUENCE</scope>
</reference>
<organism evidence="1">
    <name type="scientific">Lygus hesperus</name>
    <name type="common">Western plant bug</name>
    <dbReference type="NCBI Taxonomy" id="30085"/>
    <lineage>
        <taxon>Eukaryota</taxon>
        <taxon>Metazoa</taxon>
        <taxon>Ecdysozoa</taxon>
        <taxon>Arthropoda</taxon>
        <taxon>Hexapoda</taxon>
        <taxon>Insecta</taxon>
        <taxon>Pterygota</taxon>
        <taxon>Neoptera</taxon>
        <taxon>Paraneoptera</taxon>
        <taxon>Hemiptera</taxon>
        <taxon>Heteroptera</taxon>
        <taxon>Panheteroptera</taxon>
        <taxon>Cimicomorpha</taxon>
        <taxon>Miridae</taxon>
        <taxon>Mirini</taxon>
        <taxon>Lygus</taxon>
    </lineage>
</organism>
<dbReference type="AlphaFoldDB" id="A0A0A9Z9B6"/>
<name>A0A0A9Z9B6_LYGHE</name>
<sequence>MSQMINSIEKLRGRENYDSWKVAMRAALKLEKLWKNVIEFTDSKTETAPDSDKDEAALARITLCVDKVNYSHIVQAKSAKDAWDSLASAFEDSGLTRKVALLRTLVTCRLENFHSNEEYCDAILTTAQKLNDLKFVVSDEWVGALLLAGLPEDFRPMIMGLENSGTKITADAVKVRILQDVKLDSNRDSESAMLANKRFKSSKPRCVTCNKIGHSTNNCWSKKKYSKPK</sequence>
<dbReference type="GO" id="GO:0003676">
    <property type="term" value="F:nucleic acid binding"/>
    <property type="evidence" value="ECO:0007669"/>
    <property type="project" value="InterPro"/>
</dbReference>
<dbReference type="Pfam" id="PF14223">
    <property type="entry name" value="Retrotran_gag_2"/>
    <property type="match status" value="1"/>
</dbReference>
<dbReference type="GO" id="GO:0008270">
    <property type="term" value="F:zinc ion binding"/>
    <property type="evidence" value="ECO:0007669"/>
    <property type="project" value="InterPro"/>
</dbReference>
<dbReference type="PANTHER" id="PTHR47481">
    <property type="match status" value="1"/>
</dbReference>
<accession>A0A0A9Z9B6</accession>
<proteinExistence type="predicted"/>
<reference evidence="1" key="1">
    <citation type="journal article" date="2014" name="PLoS ONE">
        <title>Transcriptome-Based Identification of ABC Transporters in the Western Tarnished Plant Bug Lygus hesperus.</title>
        <authorList>
            <person name="Hull J.J."/>
            <person name="Chaney K."/>
            <person name="Geib S.M."/>
            <person name="Fabrick J.A."/>
            <person name="Brent C.S."/>
            <person name="Walsh D."/>
            <person name="Lavine L.C."/>
        </authorList>
    </citation>
    <scope>NUCLEOTIDE SEQUENCE</scope>
</reference>